<keyword evidence="2" id="KW-1185">Reference proteome</keyword>
<evidence type="ECO:0000313" key="2">
    <source>
        <dbReference type="Proteomes" id="UP000295157"/>
    </source>
</evidence>
<protein>
    <recommendedName>
        <fullName evidence="3">DUF3558 domain-containing protein</fullName>
    </recommendedName>
</protein>
<proteinExistence type="predicted"/>
<name>A0A4R4MND9_9ACTN</name>
<organism evidence="1 2">
    <name type="scientific">Nonomuraea longispora</name>
    <dbReference type="NCBI Taxonomy" id="1848320"/>
    <lineage>
        <taxon>Bacteria</taxon>
        <taxon>Bacillati</taxon>
        <taxon>Actinomycetota</taxon>
        <taxon>Actinomycetes</taxon>
        <taxon>Streptosporangiales</taxon>
        <taxon>Streptosporangiaceae</taxon>
        <taxon>Nonomuraea</taxon>
    </lineage>
</organism>
<dbReference type="OrthoDB" id="3522417at2"/>
<gene>
    <name evidence="1" type="ORF">E1267_42525</name>
</gene>
<reference evidence="1 2" key="1">
    <citation type="submission" date="2019-02" db="EMBL/GenBank/DDBJ databases">
        <title>Draft genome sequences of novel Actinobacteria.</title>
        <authorList>
            <person name="Sahin N."/>
            <person name="Ay H."/>
            <person name="Saygin H."/>
        </authorList>
    </citation>
    <scope>NUCLEOTIDE SEQUENCE [LARGE SCALE GENOMIC DNA]</scope>
    <source>
        <strain evidence="1 2">KC201</strain>
    </source>
</reference>
<dbReference type="AlphaFoldDB" id="A0A4R4MND9"/>
<comment type="caution">
    <text evidence="1">The sequence shown here is derived from an EMBL/GenBank/DDBJ whole genome shotgun (WGS) entry which is preliminary data.</text>
</comment>
<sequence>MMLGITSCAGGEPVQTPAAADLRPVVDRSPYWCEFISQESFRRITGDARTYTDRKDGTWRDDGGCIVEGGGKGDPAAVWWSRVDDSVKRLELAHENWDRSRPTALPAELGEGFAVHAGNDMLGGRPYFVISRFSCGGETLWIGIDLKKVAKGRDAIEDLTELMRVAQRRYGVLHECDPGPP</sequence>
<evidence type="ECO:0008006" key="3">
    <source>
        <dbReference type="Google" id="ProtNLM"/>
    </source>
</evidence>
<evidence type="ECO:0000313" key="1">
    <source>
        <dbReference type="EMBL" id="TDB94761.1"/>
    </source>
</evidence>
<dbReference type="Proteomes" id="UP000295157">
    <property type="component" value="Unassembled WGS sequence"/>
</dbReference>
<dbReference type="EMBL" id="SMJZ01000342">
    <property type="protein sequence ID" value="TDB94761.1"/>
    <property type="molecule type" value="Genomic_DNA"/>
</dbReference>
<accession>A0A4R4MND9</accession>
<dbReference type="RefSeq" id="WP_132341814.1">
    <property type="nucleotide sequence ID" value="NZ_SMJZ01000342.1"/>
</dbReference>